<keyword evidence="2 7" id="KW-0808">Transferase</keyword>
<dbReference type="GO" id="GO:0004048">
    <property type="term" value="F:anthranilate phosphoribosyltransferase activity"/>
    <property type="evidence" value="ECO:0007669"/>
    <property type="project" value="UniProtKB-EC"/>
</dbReference>
<evidence type="ECO:0000256" key="2">
    <source>
        <dbReference type="ARBA" id="ARBA00022679"/>
    </source>
</evidence>
<protein>
    <submittedName>
        <fullName evidence="7">Anthranilate phosphoribosyltransferase</fullName>
        <ecNumber evidence="7">2.4.2.18</ecNumber>
    </submittedName>
</protein>
<dbReference type="PANTHER" id="PTHR43285">
    <property type="entry name" value="ANTHRANILATE PHOSPHORIBOSYLTRANSFERASE"/>
    <property type="match status" value="1"/>
</dbReference>
<sequence length="345" mass="38521">MMQPFLKEVGRGKRGSRDLTYDESIRVAEMIFNGTASQAQIGAYLIAERMKMESMEEMIAFVDVCRSHSMIHPVPGSIDCAGPYDGRKKSFYATFPTAFVLCAMGIPVSLHSSPSLPPKNGLTLYDILQALDIPPNNMHAETLIEAAERTGFLFVPTEEWCPPLARLRGIRTEIGLRTLLNTVEKLIRFSDSPSMTVGIFHGTVFDKIVELLRRTGVNNGLVVQGMEGSEDISVERRTRALLVSEQQKEWLVIDPELLELQINYPEVKWNANLQAETILSVLKGNGDLAYYNTVLLNAGVRIWLCGKANSIEQGITQAKYVIDSGEALDQYYNWKNAVKTLSMKL</sequence>
<evidence type="ECO:0000259" key="5">
    <source>
        <dbReference type="Pfam" id="PF00591"/>
    </source>
</evidence>
<keyword evidence="4" id="KW-0057">Aromatic amino acid biosynthesis</keyword>
<dbReference type="Pfam" id="PF00591">
    <property type="entry name" value="Glycos_transf_3"/>
    <property type="match status" value="1"/>
</dbReference>
<dbReference type="Gene3D" id="3.40.1030.10">
    <property type="entry name" value="Nucleoside phosphorylase/phosphoribosyltransferase catalytic domain"/>
    <property type="match status" value="1"/>
</dbReference>
<comment type="caution">
    <text evidence="7">The sequence shown here is derived from an EMBL/GenBank/DDBJ whole genome shotgun (WGS) entry which is preliminary data.</text>
</comment>
<dbReference type="PANTHER" id="PTHR43285:SF2">
    <property type="entry name" value="ANTHRANILATE PHOSPHORIBOSYLTRANSFERASE"/>
    <property type="match status" value="1"/>
</dbReference>
<name>A0ABS2N2H8_9BACI</name>
<dbReference type="InterPro" id="IPR005940">
    <property type="entry name" value="Anthranilate_Pribosyl_Tfrase"/>
</dbReference>
<feature type="domain" description="Glycosyl transferase family 3 N-terminal" evidence="6">
    <location>
        <begin position="4"/>
        <end position="68"/>
    </location>
</feature>
<dbReference type="RefSeq" id="WP_204500653.1">
    <property type="nucleotide sequence ID" value="NZ_JAFBDR010000016.1"/>
</dbReference>
<gene>
    <name evidence="7" type="ORF">JOC48_002832</name>
</gene>
<feature type="domain" description="Glycosyl transferase family 3" evidence="5">
    <location>
        <begin position="91"/>
        <end position="328"/>
    </location>
</feature>
<evidence type="ECO:0000313" key="7">
    <source>
        <dbReference type="EMBL" id="MBM7572329.1"/>
    </source>
</evidence>
<organism evidence="7 8">
    <name type="scientific">Aquibacillus albus</name>
    <dbReference type="NCBI Taxonomy" id="1168171"/>
    <lineage>
        <taxon>Bacteria</taxon>
        <taxon>Bacillati</taxon>
        <taxon>Bacillota</taxon>
        <taxon>Bacilli</taxon>
        <taxon>Bacillales</taxon>
        <taxon>Bacillaceae</taxon>
        <taxon>Aquibacillus</taxon>
    </lineage>
</organism>
<evidence type="ECO:0000256" key="1">
    <source>
        <dbReference type="ARBA" id="ARBA00022676"/>
    </source>
</evidence>
<evidence type="ECO:0000259" key="6">
    <source>
        <dbReference type="Pfam" id="PF02885"/>
    </source>
</evidence>
<accession>A0ABS2N2H8</accession>
<keyword evidence="8" id="KW-1185">Reference proteome</keyword>
<dbReference type="InterPro" id="IPR017459">
    <property type="entry name" value="Glycosyl_Trfase_fam3_N_dom"/>
</dbReference>
<dbReference type="SUPFAM" id="SSF52418">
    <property type="entry name" value="Nucleoside phosphorylase/phosphoribosyltransferase catalytic domain"/>
    <property type="match status" value="1"/>
</dbReference>
<dbReference type="SUPFAM" id="SSF47648">
    <property type="entry name" value="Nucleoside phosphorylase/phosphoribosyltransferase N-terminal domain"/>
    <property type="match status" value="1"/>
</dbReference>
<dbReference type="Gene3D" id="1.20.970.10">
    <property type="entry name" value="Transferase, Pyrimidine Nucleoside Phosphorylase, Chain C"/>
    <property type="match status" value="1"/>
</dbReference>
<evidence type="ECO:0000256" key="4">
    <source>
        <dbReference type="ARBA" id="ARBA00023141"/>
    </source>
</evidence>
<dbReference type="Proteomes" id="UP001296943">
    <property type="component" value="Unassembled WGS sequence"/>
</dbReference>
<keyword evidence="3" id="KW-0822">Tryptophan biosynthesis</keyword>
<proteinExistence type="predicted"/>
<dbReference type="InterPro" id="IPR036320">
    <property type="entry name" value="Glycosyl_Trfase_fam3_N_dom_sf"/>
</dbReference>
<dbReference type="InterPro" id="IPR000312">
    <property type="entry name" value="Glycosyl_Trfase_fam3"/>
</dbReference>
<dbReference type="Pfam" id="PF02885">
    <property type="entry name" value="Glycos_trans_3N"/>
    <property type="match status" value="1"/>
</dbReference>
<keyword evidence="1 7" id="KW-0328">Glycosyltransferase</keyword>
<evidence type="ECO:0000313" key="8">
    <source>
        <dbReference type="Proteomes" id="UP001296943"/>
    </source>
</evidence>
<reference evidence="7 8" key="1">
    <citation type="submission" date="2021-01" db="EMBL/GenBank/DDBJ databases">
        <title>Genomic Encyclopedia of Type Strains, Phase IV (KMG-IV): sequencing the most valuable type-strain genomes for metagenomic binning, comparative biology and taxonomic classification.</title>
        <authorList>
            <person name="Goeker M."/>
        </authorList>
    </citation>
    <scope>NUCLEOTIDE SEQUENCE [LARGE SCALE GENOMIC DNA]</scope>
    <source>
        <strain evidence="7 8">DSM 23711</strain>
    </source>
</reference>
<dbReference type="InterPro" id="IPR035902">
    <property type="entry name" value="Nuc_phospho_transferase"/>
</dbReference>
<evidence type="ECO:0000256" key="3">
    <source>
        <dbReference type="ARBA" id="ARBA00022822"/>
    </source>
</evidence>
<dbReference type="EMBL" id="JAFBDR010000016">
    <property type="protein sequence ID" value="MBM7572329.1"/>
    <property type="molecule type" value="Genomic_DNA"/>
</dbReference>
<keyword evidence="3" id="KW-0028">Amino-acid biosynthesis</keyword>
<dbReference type="EC" id="2.4.2.18" evidence="7"/>